<gene>
    <name evidence="1" type="ORF">CATMQ487_29130</name>
</gene>
<dbReference type="SUPFAM" id="SSF50630">
    <property type="entry name" value="Acid proteases"/>
    <property type="match status" value="1"/>
</dbReference>
<evidence type="ECO:0000313" key="2">
    <source>
        <dbReference type="Proteomes" id="UP001057498"/>
    </source>
</evidence>
<dbReference type="NCBIfam" id="TIGR02281">
    <property type="entry name" value="clan_AA_DTGA"/>
    <property type="match status" value="1"/>
</dbReference>
<organism evidence="1 2">
    <name type="scientific">Sphaerotilus microaerophilus</name>
    <dbReference type="NCBI Taxonomy" id="2914710"/>
    <lineage>
        <taxon>Bacteria</taxon>
        <taxon>Pseudomonadati</taxon>
        <taxon>Pseudomonadota</taxon>
        <taxon>Betaproteobacteria</taxon>
        <taxon>Burkholderiales</taxon>
        <taxon>Sphaerotilaceae</taxon>
        <taxon>Sphaerotilus</taxon>
    </lineage>
</organism>
<dbReference type="InterPro" id="IPR021109">
    <property type="entry name" value="Peptidase_aspartic_dom_sf"/>
</dbReference>
<accession>A0ABM7YN89</accession>
<dbReference type="InterPro" id="IPR011969">
    <property type="entry name" value="Clan_AA_Asp_peptidase_C"/>
</dbReference>
<name>A0ABM7YN89_9BURK</name>
<dbReference type="CDD" id="cd05483">
    <property type="entry name" value="retropepsin_like_bacteria"/>
    <property type="match status" value="1"/>
</dbReference>
<protein>
    <recommendedName>
        <fullName evidence="3">TIGR02281 family clan AA aspartic protease</fullName>
    </recommendedName>
</protein>
<dbReference type="Proteomes" id="UP001057498">
    <property type="component" value="Chromosome"/>
</dbReference>
<dbReference type="EMBL" id="AP025730">
    <property type="protein sequence ID" value="BDI05943.1"/>
    <property type="molecule type" value="Genomic_DNA"/>
</dbReference>
<dbReference type="Pfam" id="PF13975">
    <property type="entry name" value="gag-asp_proteas"/>
    <property type="match status" value="1"/>
</dbReference>
<sequence>MNELPRTAKLVTVWLLIITAVWLGVEWAQWQRQRSRFSVDDLQQTIVLRRAPDGHFHWPGEVNGVAVDFLVDTGATSTALPLRLAREAGLAEGAPLRSATAGGLADGHASRADLRLRGGVQVDRLRVAVLPRLETPLLGMDVLGRLHFSQRGGELHIESGQAAVR</sequence>
<dbReference type="InterPro" id="IPR001969">
    <property type="entry name" value="Aspartic_peptidase_AS"/>
</dbReference>
<keyword evidence="2" id="KW-1185">Reference proteome</keyword>
<proteinExistence type="predicted"/>
<dbReference type="InterPro" id="IPR034122">
    <property type="entry name" value="Retropepsin-like_bacterial"/>
</dbReference>
<dbReference type="Gene3D" id="2.40.70.10">
    <property type="entry name" value="Acid Proteases"/>
    <property type="match status" value="1"/>
</dbReference>
<evidence type="ECO:0008006" key="3">
    <source>
        <dbReference type="Google" id="ProtNLM"/>
    </source>
</evidence>
<reference evidence="1" key="1">
    <citation type="submission" date="2022-04" db="EMBL/GenBank/DDBJ databases">
        <title>Whole genome sequence of Sphaerotilus sp. FB-5.</title>
        <authorList>
            <person name="Takeda M."/>
            <person name="Narihara S."/>
            <person name="Akimoto M."/>
            <person name="Akimoto R."/>
            <person name="Nishiyashiki S."/>
            <person name="Murakami T."/>
        </authorList>
    </citation>
    <scope>NUCLEOTIDE SEQUENCE</scope>
    <source>
        <strain evidence="1">FB-5</strain>
    </source>
</reference>
<dbReference type="PROSITE" id="PS00141">
    <property type="entry name" value="ASP_PROTEASE"/>
    <property type="match status" value="1"/>
</dbReference>
<dbReference type="RefSeq" id="WP_251969272.1">
    <property type="nucleotide sequence ID" value="NZ_AP025730.1"/>
</dbReference>
<evidence type="ECO:0000313" key="1">
    <source>
        <dbReference type="EMBL" id="BDI05943.1"/>
    </source>
</evidence>